<proteinExistence type="predicted"/>
<organism evidence="1">
    <name type="scientific">bioreactor metagenome</name>
    <dbReference type="NCBI Taxonomy" id="1076179"/>
    <lineage>
        <taxon>unclassified sequences</taxon>
        <taxon>metagenomes</taxon>
        <taxon>ecological metagenomes</taxon>
    </lineage>
</organism>
<dbReference type="AlphaFoldDB" id="A0A644YS12"/>
<dbReference type="EMBL" id="VSSQ01006056">
    <property type="protein sequence ID" value="MPM31382.1"/>
    <property type="molecule type" value="Genomic_DNA"/>
</dbReference>
<accession>A0A644YS12</accession>
<sequence>MDYDEIIEMVISELIERGYHQQRKEDEEMDRLIKRRIELRQ</sequence>
<gene>
    <name evidence="1" type="ORF">SDC9_77937</name>
</gene>
<name>A0A644YS12_9ZZZZ</name>
<evidence type="ECO:0000313" key="1">
    <source>
        <dbReference type="EMBL" id="MPM31382.1"/>
    </source>
</evidence>
<protein>
    <submittedName>
        <fullName evidence="1">Uncharacterized protein</fullName>
    </submittedName>
</protein>
<comment type="caution">
    <text evidence="1">The sequence shown here is derived from an EMBL/GenBank/DDBJ whole genome shotgun (WGS) entry which is preliminary data.</text>
</comment>
<reference evidence="1" key="1">
    <citation type="submission" date="2019-08" db="EMBL/GenBank/DDBJ databases">
        <authorList>
            <person name="Kucharzyk K."/>
            <person name="Murdoch R.W."/>
            <person name="Higgins S."/>
            <person name="Loffler F."/>
        </authorList>
    </citation>
    <scope>NUCLEOTIDE SEQUENCE</scope>
</reference>